<keyword evidence="13" id="KW-0539">Nucleus</keyword>
<protein>
    <submittedName>
        <fullName evidence="18">OLC1v1004213C1</fullName>
    </submittedName>
</protein>
<evidence type="ECO:0000256" key="12">
    <source>
        <dbReference type="ARBA" id="ARBA00023136"/>
    </source>
</evidence>
<dbReference type="PROSITE" id="PS00086">
    <property type="entry name" value="CYTOCHROME_P450"/>
    <property type="match status" value="1"/>
</dbReference>
<evidence type="ECO:0000256" key="10">
    <source>
        <dbReference type="ARBA" id="ARBA00023004"/>
    </source>
</evidence>
<evidence type="ECO:0000256" key="9">
    <source>
        <dbReference type="ARBA" id="ARBA00023002"/>
    </source>
</evidence>
<evidence type="ECO:0000259" key="17">
    <source>
        <dbReference type="Pfam" id="PF16135"/>
    </source>
</evidence>
<dbReference type="InterPro" id="IPR002401">
    <property type="entry name" value="Cyt_P450_E_grp-I"/>
</dbReference>
<dbReference type="GO" id="GO:0020037">
    <property type="term" value="F:heme binding"/>
    <property type="evidence" value="ECO:0007669"/>
    <property type="project" value="InterPro"/>
</dbReference>
<dbReference type="InterPro" id="IPR017972">
    <property type="entry name" value="Cyt_P450_CS"/>
</dbReference>
<dbReference type="Proteomes" id="UP001161247">
    <property type="component" value="Chromosome 5"/>
</dbReference>
<feature type="region of interest" description="Disordered" evidence="15">
    <location>
        <begin position="782"/>
        <end position="829"/>
    </location>
</feature>
<evidence type="ECO:0000256" key="6">
    <source>
        <dbReference type="ARBA" id="ARBA00022692"/>
    </source>
</evidence>
<dbReference type="InterPro" id="IPR001128">
    <property type="entry name" value="Cyt_P450"/>
</dbReference>
<feature type="transmembrane region" description="Helical" evidence="16">
    <location>
        <begin position="6"/>
        <end position="22"/>
    </location>
</feature>
<sequence length="964" mass="108884">MATLFMVIFLIIIPILLIFHHLHKTHKPQKKHPPGPPGLPFIGNLHQFDAAKPHEFLRNLSDKYGPLMSLKLGSVPVLVISSAEAAREALKSHDLMFSGRPALTSHRKYSYDGLDVGFAPYGEPWREMRKLTVVHLLSSKRVQSFRPILEEEVSTLIKGISDHSSDDEVINLSSMVMNLTNTVICRIAFGKKYDEDGDHEKRKRFDRILLECQAMFAGFFVSDYLPSLRWIDKLSGMLARLEKSFLDLDLFYQELIEDHLNPNRPDSMKDDVLDLMIQIKEKQLLPFDLTWDRIKAMLMDIFVAGTDTSAAVIIWAMTALMQNPSIMKRVQAEIRDLVEKRGVIDEGVIQDLSYLDAVIKETFRLYPPMPVIMPRETTQDFSIEGFDIEAKTMVFINAWAISRDPRNWENPEDFIPERFFNSNVDVKGNDFQLIPFGAGRRGCPGISQGLSTVKVTLANLLYSFDWELPLGMKLEDINTDILPGITMHKKIPLCLMAKKSFEDKGFWILKGGGHLSDSETVFGNTSRIENKRAHNWLIDSENPELFTSKKQAVHIPVSKESSDLPVAGTLGWEMNSDFQSTPSQFIDRLFSSDENVPVNFSGEDISPVVMEDSNNRRKVVHEEFRDNSSVGLSMSYPFDDTETCVSYGGIKKVKVNQVKDSEKGFHATMQQQNIGMPLNHAYSRQTEASLISMEQTYGKERENGTLMGHSHHRIDVSLRQLDSNFVKDDENAMSLGTSFSKGDSTTISFGSYPDESFIDALARPVSSYELLYNHSSLQKVETHSGKQLDGSNGAPILPTSQTTTKSKPEPVAKTKPEPKPARKEAPNTFPSNVRSLIATGMLDGVPVKYLSASREELRGMIKGSGYLCGCQSCNYSKALNAYEFERHAGCKTKHPNNHIYFENGKTIYQIVQELRSTPESMLFDVIQTVTGSPINQKAFRIWKESFQAATRELQRIYGKEEHNL</sequence>
<dbReference type="GO" id="GO:0016020">
    <property type="term" value="C:membrane"/>
    <property type="evidence" value="ECO:0007669"/>
    <property type="project" value="UniProtKB-SubCell"/>
</dbReference>
<proteinExistence type="inferred from homology"/>
<comment type="cofactor">
    <cofactor evidence="1 14">
        <name>heme</name>
        <dbReference type="ChEBI" id="CHEBI:30413"/>
    </cofactor>
</comment>
<dbReference type="GO" id="GO:0016705">
    <property type="term" value="F:oxidoreductase activity, acting on paired donors, with incorporation or reduction of molecular oxygen"/>
    <property type="evidence" value="ECO:0007669"/>
    <property type="project" value="InterPro"/>
</dbReference>
<dbReference type="Gene3D" id="1.10.630.10">
    <property type="entry name" value="Cytochrome P450"/>
    <property type="match status" value="1"/>
</dbReference>
<feature type="compositionally biased region" description="Basic and acidic residues" evidence="15">
    <location>
        <begin position="806"/>
        <end position="825"/>
    </location>
</feature>
<evidence type="ECO:0000313" key="18">
    <source>
        <dbReference type="EMBL" id="CAI9105316.1"/>
    </source>
</evidence>
<evidence type="ECO:0000256" key="8">
    <source>
        <dbReference type="ARBA" id="ARBA00022989"/>
    </source>
</evidence>
<comment type="subcellular location">
    <subcellularLocation>
        <location evidence="3">Membrane</location>
        <topology evidence="3">Single-pass membrane protein</topology>
    </subcellularLocation>
    <subcellularLocation>
        <location evidence="2">Nucleus</location>
    </subcellularLocation>
</comment>
<keyword evidence="9" id="KW-0560">Oxidoreductase</keyword>
<dbReference type="SUPFAM" id="SSF48264">
    <property type="entry name" value="Cytochrome P450"/>
    <property type="match status" value="1"/>
</dbReference>
<dbReference type="PRINTS" id="PR00385">
    <property type="entry name" value="P450"/>
</dbReference>
<dbReference type="Pfam" id="PF00067">
    <property type="entry name" value="p450"/>
    <property type="match status" value="1"/>
</dbReference>
<gene>
    <name evidence="18" type="ORF">OLC1_LOCUS14043</name>
</gene>
<keyword evidence="12 16" id="KW-0472">Membrane</keyword>
<keyword evidence="5 14" id="KW-0349">Heme</keyword>
<evidence type="ECO:0000256" key="15">
    <source>
        <dbReference type="SAM" id="MobiDB-lite"/>
    </source>
</evidence>
<evidence type="ECO:0000256" key="7">
    <source>
        <dbReference type="ARBA" id="ARBA00022723"/>
    </source>
</evidence>
<evidence type="ECO:0000256" key="13">
    <source>
        <dbReference type="ARBA" id="ARBA00023242"/>
    </source>
</evidence>
<dbReference type="GO" id="GO:0005506">
    <property type="term" value="F:iron ion binding"/>
    <property type="evidence" value="ECO:0007669"/>
    <property type="project" value="InterPro"/>
</dbReference>
<evidence type="ECO:0000256" key="3">
    <source>
        <dbReference type="ARBA" id="ARBA00004167"/>
    </source>
</evidence>
<keyword evidence="19" id="KW-1185">Reference proteome</keyword>
<dbReference type="AlphaFoldDB" id="A0AAV1DD08"/>
<keyword evidence="10 14" id="KW-0408">Iron</keyword>
<keyword evidence="6 16" id="KW-0812">Transmembrane</keyword>
<dbReference type="GO" id="GO:0005634">
    <property type="term" value="C:nucleus"/>
    <property type="evidence" value="ECO:0007669"/>
    <property type="project" value="UniProtKB-SubCell"/>
</dbReference>
<dbReference type="PRINTS" id="PR00463">
    <property type="entry name" value="EP450I"/>
</dbReference>
<keyword evidence="7 14" id="KW-0479">Metal-binding</keyword>
<dbReference type="GO" id="GO:0004497">
    <property type="term" value="F:monooxygenase activity"/>
    <property type="evidence" value="ECO:0007669"/>
    <property type="project" value="UniProtKB-KW"/>
</dbReference>
<dbReference type="Pfam" id="PF16135">
    <property type="entry name" value="TDBD"/>
    <property type="match status" value="1"/>
</dbReference>
<dbReference type="PANTHER" id="PTHR47955:SF22">
    <property type="entry name" value="CYTOCHROME P450 83B1-LIKE"/>
    <property type="match status" value="1"/>
</dbReference>
<evidence type="ECO:0000256" key="11">
    <source>
        <dbReference type="ARBA" id="ARBA00023033"/>
    </source>
</evidence>
<evidence type="ECO:0000256" key="4">
    <source>
        <dbReference type="ARBA" id="ARBA00010617"/>
    </source>
</evidence>
<evidence type="ECO:0000256" key="1">
    <source>
        <dbReference type="ARBA" id="ARBA00001971"/>
    </source>
</evidence>
<keyword evidence="11" id="KW-0503">Monooxygenase</keyword>
<dbReference type="FunFam" id="1.10.630.10:FF:000011">
    <property type="entry name" value="Cytochrome P450 83B1"/>
    <property type="match status" value="1"/>
</dbReference>
<dbReference type="CDD" id="cd11072">
    <property type="entry name" value="CYP71-like"/>
    <property type="match status" value="1"/>
</dbReference>
<evidence type="ECO:0000256" key="5">
    <source>
        <dbReference type="ARBA" id="ARBA00022617"/>
    </source>
</evidence>
<dbReference type="InterPro" id="IPR036396">
    <property type="entry name" value="Cyt_P450_sf"/>
</dbReference>
<feature type="domain" description="Tify" evidence="17">
    <location>
        <begin position="859"/>
        <end position="914"/>
    </location>
</feature>
<dbReference type="EMBL" id="OX459122">
    <property type="protein sequence ID" value="CAI9105316.1"/>
    <property type="molecule type" value="Genomic_DNA"/>
</dbReference>
<comment type="similarity">
    <text evidence="4">Belongs to the cytochrome P450 family.</text>
</comment>
<evidence type="ECO:0000256" key="14">
    <source>
        <dbReference type="PIRSR" id="PIRSR602401-1"/>
    </source>
</evidence>
<accession>A0AAV1DD08</accession>
<dbReference type="InterPro" id="IPR032308">
    <property type="entry name" value="TDBD"/>
</dbReference>
<reference evidence="18" key="1">
    <citation type="submission" date="2023-03" db="EMBL/GenBank/DDBJ databases">
        <authorList>
            <person name="Julca I."/>
        </authorList>
    </citation>
    <scope>NUCLEOTIDE SEQUENCE</scope>
</reference>
<evidence type="ECO:0000313" key="19">
    <source>
        <dbReference type="Proteomes" id="UP001161247"/>
    </source>
</evidence>
<name>A0AAV1DD08_OLDCO</name>
<evidence type="ECO:0000256" key="16">
    <source>
        <dbReference type="SAM" id="Phobius"/>
    </source>
</evidence>
<feature type="transmembrane region" description="Helical" evidence="16">
    <location>
        <begin position="301"/>
        <end position="321"/>
    </location>
</feature>
<organism evidence="18 19">
    <name type="scientific">Oldenlandia corymbosa var. corymbosa</name>
    <dbReference type="NCBI Taxonomy" id="529605"/>
    <lineage>
        <taxon>Eukaryota</taxon>
        <taxon>Viridiplantae</taxon>
        <taxon>Streptophyta</taxon>
        <taxon>Embryophyta</taxon>
        <taxon>Tracheophyta</taxon>
        <taxon>Spermatophyta</taxon>
        <taxon>Magnoliopsida</taxon>
        <taxon>eudicotyledons</taxon>
        <taxon>Gunneridae</taxon>
        <taxon>Pentapetalae</taxon>
        <taxon>asterids</taxon>
        <taxon>lamiids</taxon>
        <taxon>Gentianales</taxon>
        <taxon>Rubiaceae</taxon>
        <taxon>Rubioideae</taxon>
        <taxon>Spermacoceae</taxon>
        <taxon>Hedyotis-Oldenlandia complex</taxon>
        <taxon>Oldenlandia</taxon>
    </lineage>
</organism>
<dbReference type="PANTHER" id="PTHR47955">
    <property type="entry name" value="CYTOCHROME P450 FAMILY 71 PROTEIN"/>
    <property type="match status" value="1"/>
</dbReference>
<evidence type="ECO:0000256" key="2">
    <source>
        <dbReference type="ARBA" id="ARBA00004123"/>
    </source>
</evidence>
<keyword evidence="8 16" id="KW-1133">Transmembrane helix</keyword>
<feature type="binding site" description="axial binding residue" evidence="14">
    <location>
        <position position="443"/>
    </location>
    <ligand>
        <name>heme</name>
        <dbReference type="ChEBI" id="CHEBI:30413"/>
    </ligand>
    <ligandPart>
        <name>Fe</name>
        <dbReference type="ChEBI" id="CHEBI:18248"/>
    </ligandPart>
</feature>